<accession>A0A1N6XXF3</accession>
<name>A0A1N6XXF3_9EURY</name>
<dbReference type="EMBL" id="CP019327">
    <property type="protein sequence ID" value="APX98127.1"/>
    <property type="molecule type" value="Genomic_DNA"/>
</dbReference>
<dbReference type="Pfam" id="PF06283">
    <property type="entry name" value="ThuA"/>
    <property type="match status" value="1"/>
</dbReference>
<proteinExistence type="predicted"/>
<dbReference type="InterPro" id="IPR009381">
    <property type="entry name" value="Trehalose_catabolism_ThuA_prok"/>
</dbReference>
<dbReference type="Proteomes" id="UP000185687">
    <property type="component" value="Unassembled WGS sequence"/>
</dbReference>
<dbReference type="STRING" id="588898.BB347_03950"/>
<gene>
    <name evidence="2" type="ORF">BB347_03950</name>
    <name evidence="3" type="ORF">SAMN05421809_0249</name>
</gene>
<dbReference type="InterPro" id="IPR029062">
    <property type="entry name" value="Class_I_gatase-like"/>
</dbReference>
<dbReference type="PIRSF" id="PIRSF030013">
    <property type="entry name" value="ThuA"/>
    <property type="match status" value="1"/>
</dbReference>
<dbReference type="InterPro" id="IPR029010">
    <property type="entry name" value="ThuA-like"/>
</dbReference>
<evidence type="ECO:0000313" key="5">
    <source>
        <dbReference type="Proteomes" id="UP000187321"/>
    </source>
</evidence>
<dbReference type="AlphaFoldDB" id="A0A1N6XXF3"/>
<dbReference type="Gene3D" id="3.40.50.880">
    <property type="match status" value="1"/>
</dbReference>
<dbReference type="EMBL" id="FTNP01000001">
    <property type="protein sequence ID" value="SIR07028.1"/>
    <property type="molecule type" value="Genomic_DNA"/>
</dbReference>
<evidence type="ECO:0000313" key="4">
    <source>
        <dbReference type="Proteomes" id="UP000185687"/>
    </source>
</evidence>
<evidence type="ECO:0000259" key="1">
    <source>
        <dbReference type="Pfam" id="PF06283"/>
    </source>
</evidence>
<organism evidence="3 4">
    <name type="scientific">Natronorubrum daqingense</name>
    <dbReference type="NCBI Taxonomy" id="588898"/>
    <lineage>
        <taxon>Archaea</taxon>
        <taxon>Methanobacteriati</taxon>
        <taxon>Methanobacteriota</taxon>
        <taxon>Stenosarchaea group</taxon>
        <taxon>Halobacteria</taxon>
        <taxon>Halobacteriales</taxon>
        <taxon>Natrialbaceae</taxon>
        <taxon>Natronorubrum</taxon>
    </lineage>
</organism>
<dbReference type="SUPFAM" id="SSF52317">
    <property type="entry name" value="Class I glutamine amidotransferase-like"/>
    <property type="match status" value="1"/>
</dbReference>
<protein>
    <submittedName>
        <fullName evidence="2 3">Trehalose utilization protein</fullName>
    </submittedName>
</protein>
<feature type="domain" description="ThuA-like" evidence="1">
    <location>
        <begin position="4"/>
        <end position="220"/>
    </location>
</feature>
<reference evidence="2 5" key="1">
    <citation type="submission" date="2017-01" db="EMBL/GenBank/DDBJ databases">
        <title>Complete genome sequence of Haloterrigena daqingensis type strain (JX313T).</title>
        <authorList>
            <person name="Shuang W."/>
        </authorList>
    </citation>
    <scope>NUCLEOTIDE SEQUENCE [LARGE SCALE GENOMIC DNA]</scope>
    <source>
        <strain evidence="2 5">JX313</strain>
    </source>
</reference>
<evidence type="ECO:0000313" key="2">
    <source>
        <dbReference type="EMBL" id="APX98127.1"/>
    </source>
</evidence>
<keyword evidence="4" id="KW-1185">Reference proteome</keyword>
<dbReference type="RefSeq" id="WP_076580119.1">
    <property type="nucleotide sequence ID" value="NZ_CP019327.1"/>
</dbReference>
<dbReference type="GeneID" id="30955067"/>
<evidence type="ECO:0000313" key="3">
    <source>
        <dbReference type="EMBL" id="SIR07028.1"/>
    </source>
</evidence>
<dbReference type="Proteomes" id="UP000187321">
    <property type="component" value="Chromosome"/>
</dbReference>
<dbReference type="KEGG" id="hda:BB347_03950"/>
<sequence>MATVTIWNEFRHEREDDDVAAVYPDGIHETIADGLTDGERVHDIQYATLEEPDHGLTEDVLERTDVLLWWGHEAHDEVADEIVDRVHRRVLEGMGLIALHSAHYSKPFKRLMGTTCSLQYREAGETERLWVVDPGHPIVDGLDESLELPRTEMYGEPFDVPEPDRLVFLSWFEGGEVFRSGCCYRRGSGRIFYFRPGHETYPIYENEEIRRVLRNAVAWASPTDGSPRTFGERE</sequence>
<dbReference type="OrthoDB" id="190271at2157"/>
<reference evidence="3 4" key="2">
    <citation type="submission" date="2017-01" db="EMBL/GenBank/DDBJ databases">
        <authorList>
            <person name="Mah S.A."/>
            <person name="Swanson W.J."/>
            <person name="Moy G.W."/>
            <person name="Vacquier V.D."/>
        </authorList>
    </citation>
    <scope>NUCLEOTIDE SEQUENCE [LARGE SCALE GENOMIC DNA]</scope>
    <source>
        <strain evidence="3 4">CGMCC 1.8909</strain>
    </source>
</reference>